<evidence type="ECO:0000256" key="12">
    <source>
        <dbReference type="RuleBase" id="RU003719"/>
    </source>
</evidence>
<dbReference type="AlphaFoldDB" id="A0A363UMW0"/>
<evidence type="ECO:0000256" key="4">
    <source>
        <dbReference type="ARBA" id="ARBA00013001"/>
    </source>
</evidence>
<dbReference type="Proteomes" id="UP000251800">
    <property type="component" value="Unassembled WGS sequence"/>
</dbReference>
<proteinExistence type="inferred from homology"/>
<dbReference type="InterPro" id="IPR045865">
    <property type="entry name" value="ACT-like_dom_sf"/>
</dbReference>
<dbReference type="SUPFAM" id="SSF51735">
    <property type="entry name" value="NAD(P)-binding Rossmann-fold domains"/>
    <property type="match status" value="1"/>
</dbReference>
<dbReference type="Pfam" id="PF00389">
    <property type="entry name" value="2-Hacid_dh"/>
    <property type="match status" value="1"/>
</dbReference>
<dbReference type="InterPro" id="IPR029753">
    <property type="entry name" value="D-isomer_DH_CS"/>
</dbReference>
<keyword evidence="15" id="KW-1185">Reference proteome</keyword>
<protein>
    <recommendedName>
        <fullName evidence="6">D-3-phosphoglycerate dehydrogenase</fullName>
        <ecNumber evidence="4">1.1.1.399</ecNumber>
        <ecNumber evidence="5">1.1.1.95</ecNumber>
    </recommendedName>
    <alternativeName>
        <fullName evidence="9">2-oxoglutarate reductase</fullName>
    </alternativeName>
</protein>
<evidence type="ECO:0000259" key="13">
    <source>
        <dbReference type="PROSITE" id="PS51671"/>
    </source>
</evidence>
<dbReference type="EC" id="1.1.1.399" evidence="4"/>
<comment type="catalytic activity">
    <reaction evidence="11">
        <text>(2R)-3-phosphoglycerate + NAD(+) = 3-phosphooxypyruvate + NADH + H(+)</text>
        <dbReference type="Rhea" id="RHEA:12641"/>
        <dbReference type="ChEBI" id="CHEBI:15378"/>
        <dbReference type="ChEBI" id="CHEBI:18110"/>
        <dbReference type="ChEBI" id="CHEBI:57540"/>
        <dbReference type="ChEBI" id="CHEBI:57945"/>
        <dbReference type="ChEBI" id="CHEBI:58272"/>
        <dbReference type="EC" id="1.1.1.95"/>
    </reaction>
</comment>
<dbReference type="PANTHER" id="PTHR42938">
    <property type="entry name" value="FORMATE DEHYDROGENASE 1"/>
    <property type="match status" value="1"/>
</dbReference>
<evidence type="ECO:0000256" key="10">
    <source>
        <dbReference type="ARBA" id="ARBA00048126"/>
    </source>
</evidence>
<evidence type="ECO:0000256" key="3">
    <source>
        <dbReference type="ARBA" id="ARBA00005854"/>
    </source>
</evidence>
<dbReference type="Pfam" id="PF02826">
    <property type="entry name" value="2-Hacid_dh_C"/>
    <property type="match status" value="1"/>
</dbReference>
<dbReference type="Gene3D" id="3.30.70.260">
    <property type="match status" value="1"/>
</dbReference>
<dbReference type="SUPFAM" id="SSF55021">
    <property type="entry name" value="ACT-like"/>
    <property type="match status" value="1"/>
</dbReference>
<evidence type="ECO:0000313" key="15">
    <source>
        <dbReference type="Proteomes" id="UP000251800"/>
    </source>
</evidence>
<dbReference type="PROSITE" id="PS00670">
    <property type="entry name" value="D_2_HYDROXYACID_DH_2"/>
    <property type="match status" value="1"/>
</dbReference>
<sequence>MNKYKIQTLNNISPKGLGRFPLERYEVASDLSEPDGLVLRSASLHGMAIPPSLKAVGRAGAGTNNIPVAEMSSRGVAVFNAPGANANAVKELVVTGMLLAARNIIAAWDFVHGLDGDADTMGQAVEAGKKQFKGFELPGRTLGVVGLGAIGVKVANVAQDLGMQVIGYDPAITVGNAWQLDASVEQAHTVEELLSRSDFVSLHVPLIDATRGLINADRLKLMKTGATLLNFSRAPIVDETAVLQALEQGGLHRYVCDFPTPEARGRAGVIALPHLGASTQEAEDNCAVMVADQLRDYLETGNVRNSVNFPEAVLPMTDGAARLAVANRNVPNMVGQISTVLAQRGLNIADLLNKSRGDLAYTLVDVDGELPDAVLDELRGIDGVLSVRAIDH</sequence>
<evidence type="ECO:0000256" key="2">
    <source>
        <dbReference type="ARBA" id="ARBA00005216"/>
    </source>
</evidence>
<dbReference type="InterPro" id="IPR006139">
    <property type="entry name" value="D-isomer_2_OHA_DH_cat_dom"/>
</dbReference>
<comment type="caution">
    <text evidence="14">The sequence shown here is derived from an EMBL/GenBank/DDBJ whole genome shotgun (WGS) entry which is preliminary data.</text>
</comment>
<gene>
    <name evidence="14" type="ORF">DEH80_04840</name>
</gene>
<dbReference type="CDD" id="cd04901">
    <property type="entry name" value="ACT_3PGDH"/>
    <property type="match status" value="1"/>
</dbReference>
<evidence type="ECO:0000256" key="7">
    <source>
        <dbReference type="ARBA" id="ARBA00023002"/>
    </source>
</evidence>
<evidence type="ECO:0000256" key="5">
    <source>
        <dbReference type="ARBA" id="ARBA00013143"/>
    </source>
</evidence>
<dbReference type="InterPro" id="IPR002912">
    <property type="entry name" value="ACT_dom"/>
</dbReference>
<accession>A0A363UMW0</accession>
<dbReference type="Gene3D" id="3.40.50.720">
    <property type="entry name" value="NAD(P)-binding Rossmann-like Domain"/>
    <property type="match status" value="2"/>
</dbReference>
<keyword evidence="7 12" id="KW-0560">Oxidoreductase</keyword>
<dbReference type="PANTHER" id="PTHR42938:SF47">
    <property type="entry name" value="HYDROXYPYRUVATE REDUCTASE"/>
    <property type="match status" value="1"/>
</dbReference>
<comment type="pathway">
    <text evidence="2">Amino-acid biosynthesis; L-serine biosynthesis; L-serine from 3-phospho-D-glycerate: step 1/3.</text>
</comment>
<organism evidence="14 15">
    <name type="scientific">Abyssibacter profundi</name>
    <dbReference type="NCBI Taxonomy" id="2182787"/>
    <lineage>
        <taxon>Bacteria</taxon>
        <taxon>Pseudomonadati</taxon>
        <taxon>Pseudomonadota</taxon>
        <taxon>Gammaproteobacteria</taxon>
        <taxon>Chromatiales</taxon>
        <taxon>Oceanococcaceae</taxon>
        <taxon>Abyssibacter</taxon>
    </lineage>
</organism>
<evidence type="ECO:0000256" key="8">
    <source>
        <dbReference type="ARBA" id="ARBA00023027"/>
    </source>
</evidence>
<evidence type="ECO:0000256" key="6">
    <source>
        <dbReference type="ARBA" id="ARBA00021582"/>
    </source>
</evidence>
<reference evidence="14 15" key="1">
    <citation type="submission" date="2018-05" db="EMBL/GenBank/DDBJ databases">
        <title>Abyssibacter profundi OUC007T gen. nov., sp. nov, a marine bacterium isolated from seawater of the Mariana Trench.</title>
        <authorList>
            <person name="Zhou S."/>
        </authorList>
    </citation>
    <scope>NUCLEOTIDE SEQUENCE [LARGE SCALE GENOMIC DNA]</scope>
    <source>
        <strain evidence="14 15">OUC007</strain>
    </source>
</reference>
<dbReference type="PROSITE" id="PS00065">
    <property type="entry name" value="D_2_HYDROXYACID_DH_1"/>
    <property type="match status" value="1"/>
</dbReference>
<dbReference type="InterPro" id="IPR036291">
    <property type="entry name" value="NAD(P)-bd_dom_sf"/>
</dbReference>
<dbReference type="InterPro" id="IPR029752">
    <property type="entry name" value="D-isomer_DH_CS1"/>
</dbReference>
<dbReference type="UniPathway" id="UPA00135">
    <property type="reaction ID" value="UER00196"/>
</dbReference>
<comment type="function">
    <text evidence="1">Catalyzes the reversible oxidation of 3-phospho-D-glycerate to 3-phosphonooxypyruvate, the first step of the phosphorylated L-serine biosynthesis pathway. Also catalyzes the reversible oxidation of 2-hydroxyglutarate to 2-oxoglutarate.</text>
</comment>
<keyword evidence="8" id="KW-0520">NAD</keyword>
<evidence type="ECO:0000256" key="9">
    <source>
        <dbReference type="ARBA" id="ARBA00030455"/>
    </source>
</evidence>
<dbReference type="RefSeq" id="WP_109719356.1">
    <property type="nucleotide sequence ID" value="NZ_QEQK01000004.1"/>
</dbReference>
<evidence type="ECO:0000256" key="11">
    <source>
        <dbReference type="ARBA" id="ARBA00048731"/>
    </source>
</evidence>
<dbReference type="EC" id="1.1.1.95" evidence="5"/>
<dbReference type="CDD" id="cd12174">
    <property type="entry name" value="PGDH_like_3"/>
    <property type="match status" value="1"/>
</dbReference>
<dbReference type="PROSITE" id="PS51671">
    <property type="entry name" value="ACT"/>
    <property type="match status" value="1"/>
</dbReference>
<evidence type="ECO:0000256" key="1">
    <source>
        <dbReference type="ARBA" id="ARBA00003800"/>
    </source>
</evidence>
<dbReference type="GO" id="GO:0051287">
    <property type="term" value="F:NAD binding"/>
    <property type="evidence" value="ECO:0007669"/>
    <property type="project" value="InterPro"/>
</dbReference>
<comment type="similarity">
    <text evidence="3 12">Belongs to the D-isomer specific 2-hydroxyacid dehydrogenase family.</text>
</comment>
<dbReference type="EMBL" id="QEQK01000004">
    <property type="protein sequence ID" value="PWN56759.1"/>
    <property type="molecule type" value="Genomic_DNA"/>
</dbReference>
<name>A0A363UMW0_9GAMM</name>
<dbReference type="GO" id="GO:0004617">
    <property type="term" value="F:phosphoglycerate dehydrogenase activity"/>
    <property type="evidence" value="ECO:0007669"/>
    <property type="project" value="UniProtKB-EC"/>
</dbReference>
<feature type="domain" description="ACT" evidence="13">
    <location>
        <begin position="322"/>
        <end position="392"/>
    </location>
</feature>
<evidence type="ECO:0000313" key="14">
    <source>
        <dbReference type="EMBL" id="PWN56759.1"/>
    </source>
</evidence>
<dbReference type="SUPFAM" id="SSF52283">
    <property type="entry name" value="Formate/glycerate dehydrogenase catalytic domain-like"/>
    <property type="match status" value="1"/>
</dbReference>
<comment type="catalytic activity">
    <reaction evidence="10">
        <text>(R)-2-hydroxyglutarate + NAD(+) = 2-oxoglutarate + NADH + H(+)</text>
        <dbReference type="Rhea" id="RHEA:49612"/>
        <dbReference type="ChEBI" id="CHEBI:15378"/>
        <dbReference type="ChEBI" id="CHEBI:15801"/>
        <dbReference type="ChEBI" id="CHEBI:16810"/>
        <dbReference type="ChEBI" id="CHEBI:57540"/>
        <dbReference type="ChEBI" id="CHEBI:57945"/>
        <dbReference type="EC" id="1.1.1.399"/>
    </reaction>
</comment>
<dbReference type="OrthoDB" id="9805416at2"/>
<dbReference type="InterPro" id="IPR006140">
    <property type="entry name" value="D-isomer_DH_NAD-bd"/>
</dbReference>